<organism evidence="1 2">
    <name type="scientific">Porphyromonas gulae</name>
    <dbReference type="NCBI Taxonomy" id="111105"/>
    <lineage>
        <taxon>Bacteria</taxon>
        <taxon>Pseudomonadati</taxon>
        <taxon>Bacteroidota</taxon>
        <taxon>Bacteroidia</taxon>
        <taxon>Bacteroidales</taxon>
        <taxon>Porphyromonadaceae</taxon>
        <taxon>Porphyromonas</taxon>
    </lineage>
</organism>
<evidence type="ECO:0000313" key="1">
    <source>
        <dbReference type="EMBL" id="KGN85948.1"/>
    </source>
</evidence>
<dbReference type="AlphaFoldDB" id="A0A0A2F4N6"/>
<dbReference type="EMBL" id="JRAK01000118">
    <property type="protein sequence ID" value="KGN85948.1"/>
    <property type="molecule type" value="Genomic_DNA"/>
</dbReference>
<protein>
    <submittedName>
        <fullName evidence="1">Uncharacterized protein</fullName>
    </submittedName>
</protein>
<keyword evidence="2" id="KW-1185">Reference proteome</keyword>
<evidence type="ECO:0000313" key="2">
    <source>
        <dbReference type="Proteomes" id="UP000030146"/>
    </source>
</evidence>
<dbReference type="PATRIC" id="fig|111105.18.peg.1803"/>
<dbReference type="Proteomes" id="UP000030146">
    <property type="component" value="Unassembled WGS sequence"/>
</dbReference>
<name>A0A0A2F4N6_9PORP</name>
<comment type="caution">
    <text evidence="1">The sequence shown here is derived from an EMBL/GenBank/DDBJ whole genome shotgun (WGS) entry which is preliminary data.</text>
</comment>
<reference evidence="1 2" key="1">
    <citation type="submission" date="2014-08" db="EMBL/GenBank/DDBJ databases">
        <title>Porphyromonas gulae strain:COT-052_OH3439 Genome sequencing.</title>
        <authorList>
            <person name="Wallis C."/>
            <person name="Deusch O."/>
            <person name="O'Flynn C."/>
            <person name="Davis I."/>
            <person name="Jospin G."/>
            <person name="Darling A.E."/>
            <person name="Coil D.A."/>
            <person name="Alexiev A."/>
            <person name="Horsfall A."/>
            <person name="Kirkwood N."/>
            <person name="Harris S."/>
            <person name="Eisen J.A."/>
        </authorList>
    </citation>
    <scope>NUCLEOTIDE SEQUENCE [LARGE SCALE GENOMIC DNA]</scope>
    <source>
        <strain evidence="2">COT-052 OH3439</strain>
    </source>
</reference>
<sequence>MSYSLYLRERSKSKQVYGYQANRRMNKSACLLCKSLILRLFLGSNPHCFIAFRNILQKGTSYALQLEESYWIAYLLWSTAMPSMVYIQRKGPETKALSLICGQSMQREEGRGADIKNRPCKKCFRRAGGNRKKSFFA</sequence>
<proteinExistence type="predicted"/>
<gene>
    <name evidence="1" type="ORF">HR15_08440</name>
</gene>
<accession>A0A0A2F4N6</accession>